<proteinExistence type="predicted"/>
<accession>A0ABW0BHZ9</accession>
<gene>
    <name evidence="2" type="ORF">ACFPGP_09315</name>
</gene>
<dbReference type="InterPro" id="IPR019198">
    <property type="entry name" value="Beta_propeller_containing"/>
</dbReference>
<feature type="chain" id="PRO_5046713709" evidence="1">
    <location>
        <begin position="30"/>
        <end position="634"/>
    </location>
</feature>
<protein>
    <submittedName>
        <fullName evidence="2">Beta-propeller domain-containing protein</fullName>
    </submittedName>
</protein>
<feature type="signal peptide" evidence="1">
    <location>
        <begin position="1"/>
        <end position="29"/>
    </location>
</feature>
<dbReference type="Proteomes" id="UP001596087">
    <property type="component" value="Unassembled WGS sequence"/>
</dbReference>
<organism evidence="2 3">
    <name type="scientific">Nocardioides taihuensis</name>
    <dbReference type="NCBI Taxonomy" id="1835606"/>
    <lineage>
        <taxon>Bacteria</taxon>
        <taxon>Bacillati</taxon>
        <taxon>Actinomycetota</taxon>
        <taxon>Actinomycetes</taxon>
        <taxon>Propionibacteriales</taxon>
        <taxon>Nocardioidaceae</taxon>
        <taxon>Nocardioides</taxon>
    </lineage>
</organism>
<sequence>MARPLLTRPLTSAVVLALAAAALAGGAVAARPGEDAAPAARTEAPAITAAAWDEALAPGSCADLLDHYVGLGMEQVGPWGWSSPYLGMYDGPTATLAAAEGDTATLARQALASGPHTSQAVASATGTTVQEAGVDEPDQVKADGELLVRVRGATLTTYDVSAREPTELGSRALDLPGRHPELLLVGTRAVVLGSHTAPSGRASTAAVVVDLADPAEPSVASTSTYDTGLVSAVQHGSTVRLVLTTPLPDLDFVVPHGWRAPATRWAERRNREVVRSSTLDDWLPHVTTGSPDGTTQRLLGCDQVAVPGKDAGLGTLAVVGLDPAAPTTTSAQGIATGSDIAYVSTDRLYLATPPAPLGWGCCWRVTDAVGRGVTRLYSFSLDGPATTYTAAGEVAGTVADRWAMDEVDGVLRVAVGPSVGTGRANAVVTLAEEGDRLVELGHLGGLGRDEQIESVRWFDGLAVVVTYRQVDPLWTVDLSDPADPRLAGRLEIPGFSEYLHPFGPRRMLGVGQTGRGGAQAALFDVQDLAHVRRLHVVHYGPGTTAAAAGDPRQLTWLPRERQVLTVVSHGWRPRGVWVSQLTIDGGPVERRLVEVAHGPAAGVRLVPLPPTADDPDGPTRVVLVAGDEVSAFDY</sequence>
<keyword evidence="3" id="KW-1185">Reference proteome</keyword>
<comment type="caution">
    <text evidence="2">The sequence shown here is derived from an EMBL/GenBank/DDBJ whole genome shotgun (WGS) entry which is preliminary data.</text>
</comment>
<name>A0ABW0BHZ9_9ACTN</name>
<evidence type="ECO:0000313" key="3">
    <source>
        <dbReference type="Proteomes" id="UP001596087"/>
    </source>
</evidence>
<evidence type="ECO:0000256" key="1">
    <source>
        <dbReference type="SAM" id="SignalP"/>
    </source>
</evidence>
<reference evidence="3" key="1">
    <citation type="journal article" date="2019" name="Int. J. Syst. Evol. Microbiol.">
        <title>The Global Catalogue of Microorganisms (GCM) 10K type strain sequencing project: providing services to taxonomists for standard genome sequencing and annotation.</title>
        <authorList>
            <consortium name="The Broad Institute Genomics Platform"/>
            <consortium name="The Broad Institute Genome Sequencing Center for Infectious Disease"/>
            <person name="Wu L."/>
            <person name="Ma J."/>
        </authorList>
    </citation>
    <scope>NUCLEOTIDE SEQUENCE [LARGE SCALE GENOMIC DNA]</scope>
    <source>
        <strain evidence="3">DFY41</strain>
    </source>
</reference>
<keyword evidence="1" id="KW-0732">Signal</keyword>
<evidence type="ECO:0000313" key="2">
    <source>
        <dbReference type="EMBL" id="MFC5176870.1"/>
    </source>
</evidence>
<dbReference type="RefSeq" id="WP_378589477.1">
    <property type="nucleotide sequence ID" value="NZ_JBHSKD010000008.1"/>
</dbReference>
<dbReference type="Pfam" id="PF09826">
    <property type="entry name" value="Beta_propel"/>
    <property type="match status" value="1"/>
</dbReference>
<dbReference type="EMBL" id="JBHSKD010000008">
    <property type="protein sequence ID" value="MFC5176870.1"/>
    <property type="molecule type" value="Genomic_DNA"/>
</dbReference>